<dbReference type="GeneID" id="9062143"/>
<dbReference type="GO" id="GO:0015074">
    <property type="term" value="P:DNA integration"/>
    <property type="evidence" value="ECO:0007669"/>
    <property type="project" value="InterPro"/>
</dbReference>
<dbReference type="InParanoid" id="C5LXJ6"/>
<dbReference type="PROSITE" id="PS50994">
    <property type="entry name" value="INTEGRASE"/>
    <property type="match status" value="1"/>
</dbReference>
<sequence>MTSYWVASMLMRCFIKLGPPGTIIADNARNLSGPEVRKTLQDFGVTLMRSSEYYPKGNSIAERLHRTLHQLARAFSSRTPTDIRREAAKLVYVYNSRPHKALGNHSPFMVLFGHDPYIIESDRYDLRELYSLWDAVRTQQAWQHRNNKIYYDRRNRAQERSGEDYGEGCKVLLYTRRVGGINVDNKLADVWQAGWWILHSPSVQHPNTVIITDGKTKRLVNLRYVKPDKLQPLTDESKAQIVEKSTYESVAASLTHEVDVEASIVSDEEQIGDALADREGQQPVRRSTRVKHPVRRLSIGLANTTSY</sequence>
<name>C5LXJ6_PERM5</name>
<feature type="domain" description="Integrase catalytic" evidence="1">
    <location>
        <begin position="1"/>
        <end position="115"/>
    </location>
</feature>
<dbReference type="InterPro" id="IPR001584">
    <property type="entry name" value="Integrase_cat-core"/>
</dbReference>
<dbReference type="Gene3D" id="3.30.420.10">
    <property type="entry name" value="Ribonuclease H-like superfamily/Ribonuclease H"/>
    <property type="match status" value="1"/>
</dbReference>
<organism evidence="3">
    <name type="scientific">Perkinsus marinus (strain ATCC 50983 / TXsc)</name>
    <dbReference type="NCBI Taxonomy" id="423536"/>
    <lineage>
        <taxon>Eukaryota</taxon>
        <taxon>Sar</taxon>
        <taxon>Alveolata</taxon>
        <taxon>Perkinsozoa</taxon>
        <taxon>Perkinsea</taxon>
        <taxon>Perkinsida</taxon>
        <taxon>Perkinsidae</taxon>
        <taxon>Perkinsus</taxon>
    </lineage>
</organism>
<dbReference type="InterPro" id="IPR036397">
    <property type="entry name" value="RNaseH_sf"/>
</dbReference>
<dbReference type="OMA" id="HELYSIW"/>
<dbReference type="Proteomes" id="UP000007800">
    <property type="component" value="Unassembled WGS sequence"/>
</dbReference>
<dbReference type="InterPro" id="IPR050951">
    <property type="entry name" value="Retrovirus_Pol_polyprotein"/>
</dbReference>
<protein>
    <submittedName>
        <fullName evidence="2">Retrovirus polyprotein, putative</fullName>
    </submittedName>
</protein>
<evidence type="ECO:0000313" key="2">
    <source>
        <dbReference type="EMBL" id="EEQ98546.1"/>
    </source>
</evidence>
<keyword evidence="3" id="KW-1185">Reference proteome</keyword>
<dbReference type="InterPro" id="IPR012337">
    <property type="entry name" value="RNaseH-like_sf"/>
</dbReference>
<evidence type="ECO:0000313" key="3">
    <source>
        <dbReference type="Proteomes" id="UP000007800"/>
    </source>
</evidence>
<dbReference type="GO" id="GO:0003676">
    <property type="term" value="F:nucleic acid binding"/>
    <property type="evidence" value="ECO:0007669"/>
    <property type="project" value="InterPro"/>
</dbReference>
<dbReference type="AlphaFoldDB" id="C5LXJ6"/>
<dbReference type="SUPFAM" id="SSF53098">
    <property type="entry name" value="Ribonuclease H-like"/>
    <property type="match status" value="1"/>
</dbReference>
<dbReference type="PANTHER" id="PTHR37984:SF15">
    <property type="entry name" value="INTEGRASE CATALYTIC DOMAIN-CONTAINING PROTEIN"/>
    <property type="match status" value="1"/>
</dbReference>
<reference evidence="2 3" key="1">
    <citation type="submission" date="2008-07" db="EMBL/GenBank/DDBJ databases">
        <authorList>
            <person name="El-Sayed N."/>
            <person name="Caler E."/>
            <person name="Inman J."/>
            <person name="Amedeo P."/>
            <person name="Hass B."/>
            <person name="Wortman J."/>
        </authorList>
    </citation>
    <scope>NUCLEOTIDE SEQUENCE [LARGE SCALE GENOMIC DNA]</scope>
    <source>
        <strain evidence="3">ATCC 50983 / TXsc</strain>
    </source>
</reference>
<gene>
    <name evidence="2" type="ORF">Pmar_PMAR018960</name>
</gene>
<feature type="non-terminal residue" evidence="2">
    <location>
        <position position="307"/>
    </location>
</feature>
<dbReference type="OrthoDB" id="2286242at2759"/>
<dbReference type="EMBL" id="GG686570">
    <property type="protein sequence ID" value="EEQ98546.1"/>
    <property type="molecule type" value="Genomic_DNA"/>
</dbReference>
<dbReference type="PANTHER" id="PTHR37984">
    <property type="entry name" value="PROTEIN CBG26694"/>
    <property type="match status" value="1"/>
</dbReference>
<evidence type="ECO:0000259" key="1">
    <source>
        <dbReference type="PROSITE" id="PS50994"/>
    </source>
</evidence>
<dbReference type="RefSeq" id="XP_002765829.1">
    <property type="nucleotide sequence ID" value="XM_002765783.1"/>
</dbReference>
<accession>C5LXJ6</accession>
<proteinExistence type="predicted"/>